<proteinExistence type="inferred from homology"/>
<dbReference type="Gene3D" id="3.30.2310.20">
    <property type="entry name" value="RelE-like"/>
    <property type="match status" value="1"/>
</dbReference>
<evidence type="ECO:0000313" key="4">
    <source>
        <dbReference type="EMBL" id="SOY40946.1"/>
    </source>
</evidence>
<protein>
    <submittedName>
        <fullName evidence="4">Toxin of a toxin/antitoxin system, parE-like (Modular protein)</fullName>
    </submittedName>
</protein>
<dbReference type="PANTHER" id="PTHR33755">
    <property type="entry name" value="TOXIN PARE1-RELATED"/>
    <property type="match status" value="1"/>
</dbReference>
<dbReference type="EMBL" id="OFSQ01000001">
    <property type="protein sequence ID" value="SOY40946.1"/>
    <property type="molecule type" value="Genomic_DNA"/>
</dbReference>
<comment type="similarity">
    <text evidence="1">Belongs to the RelE toxin family.</text>
</comment>
<feature type="region of interest" description="Disordered" evidence="3">
    <location>
        <begin position="1"/>
        <end position="27"/>
    </location>
</feature>
<dbReference type="InterPro" id="IPR051803">
    <property type="entry name" value="TA_system_RelE-like_toxin"/>
</dbReference>
<dbReference type="PANTHER" id="PTHR33755:SF6">
    <property type="entry name" value="PLASMID STABILIZATION SYSTEM PROTEIN"/>
    <property type="match status" value="1"/>
</dbReference>
<gene>
    <name evidence="4" type="ORF">CBM2587_A10076</name>
</gene>
<evidence type="ECO:0000256" key="2">
    <source>
        <dbReference type="ARBA" id="ARBA00022649"/>
    </source>
</evidence>
<dbReference type="AlphaFoldDB" id="A0A375BBC4"/>
<keyword evidence="2" id="KW-1277">Toxin-antitoxin system</keyword>
<name>A0A375BBC4_9BURK</name>
<dbReference type="InterPro" id="IPR007712">
    <property type="entry name" value="RelE/ParE_toxin"/>
</dbReference>
<accession>A0A375BBC4</accession>
<evidence type="ECO:0000256" key="3">
    <source>
        <dbReference type="SAM" id="MobiDB-lite"/>
    </source>
</evidence>
<sequence length="138" mass="15336">MPASPRRGSPFSADGRRGARFDAGGHRHIERAGGSRIRRLVCSALAAALKLIWTPQALQQRTAIRSFIAQHDPVAAVRMEKRFNEAAARLQQFPELGTASRAAGAREYVAHEHYRLIYELNEGVIWIIGIAHTSRRPS</sequence>
<dbReference type="InterPro" id="IPR035093">
    <property type="entry name" value="RelE/ParE_toxin_dom_sf"/>
</dbReference>
<reference evidence="4" key="1">
    <citation type="submission" date="2018-01" db="EMBL/GenBank/DDBJ databases">
        <authorList>
            <person name="Clerissi C."/>
        </authorList>
    </citation>
    <scope>NUCLEOTIDE SEQUENCE</scope>
    <source>
        <strain evidence="4">Cupriavidus sp. LMG 19464</strain>
    </source>
</reference>
<dbReference type="Proteomes" id="UP000256780">
    <property type="component" value="Chromosome CBM2587_a"/>
</dbReference>
<comment type="caution">
    <text evidence="4">The sequence shown here is derived from an EMBL/GenBank/DDBJ whole genome shotgun (WGS) entry which is preliminary data.</text>
</comment>
<dbReference type="Pfam" id="PF05016">
    <property type="entry name" value="ParE_toxin"/>
    <property type="match status" value="1"/>
</dbReference>
<organism evidence="4">
    <name type="scientific">Cupriavidus taiwanensis</name>
    <dbReference type="NCBI Taxonomy" id="164546"/>
    <lineage>
        <taxon>Bacteria</taxon>
        <taxon>Pseudomonadati</taxon>
        <taxon>Pseudomonadota</taxon>
        <taxon>Betaproteobacteria</taxon>
        <taxon>Burkholderiales</taxon>
        <taxon>Burkholderiaceae</taxon>
        <taxon>Cupriavidus</taxon>
    </lineage>
</organism>
<evidence type="ECO:0000256" key="1">
    <source>
        <dbReference type="ARBA" id="ARBA00006226"/>
    </source>
</evidence>
<feature type="compositionally biased region" description="Basic and acidic residues" evidence="3">
    <location>
        <begin position="14"/>
        <end position="27"/>
    </location>
</feature>